<comment type="caution">
    <text evidence="2">The sequence shown here is derived from an EMBL/GenBank/DDBJ whole genome shotgun (WGS) entry which is preliminary data.</text>
</comment>
<feature type="region of interest" description="Disordered" evidence="1">
    <location>
        <begin position="1"/>
        <end position="22"/>
    </location>
</feature>
<gene>
    <name evidence="2" type="ORF">E4U91_11030</name>
</gene>
<dbReference type="Proteomes" id="UP000305929">
    <property type="component" value="Unassembled WGS sequence"/>
</dbReference>
<dbReference type="OrthoDB" id="4330809at2"/>
<evidence type="ECO:0000313" key="3">
    <source>
        <dbReference type="Proteomes" id="UP000305929"/>
    </source>
</evidence>
<reference evidence="2 3" key="1">
    <citation type="submission" date="2019-04" db="EMBL/GenBank/DDBJ databases">
        <title>Streptomyces lasaliensis sp. nov., an Actinomycete isolated from soil which produces the polyether antibiotic lasalocid.</title>
        <authorList>
            <person name="Erwin G."/>
            <person name="Haber C."/>
        </authorList>
    </citation>
    <scope>NUCLEOTIDE SEQUENCE [LARGE SCALE GENOMIC DNA]</scope>
    <source>
        <strain evidence="2 3">X-537</strain>
    </source>
</reference>
<evidence type="ECO:0000256" key="1">
    <source>
        <dbReference type="SAM" id="MobiDB-lite"/>
    </source>
</evidence>
<protein>
    <submittedName>
        <fullName evidence="2">Uncharacterized protein</fullName>
    </submittedName>
</protein>
<keyword evidence="3" id="KW-1185">Reference proteome</keyword>
<organism evidence="2 3">
    <name type="scientific">Streptomyces lasalocidi</name>
    <name type="common">Streptomyces lasaliensis</name>
    <dbReference type="NCBI Taxonomy" id="324833"/>
    <lineage>
        <taxon>Bacteria</taxon>
        <taxon>Bacillati</taxon>
        <taxon>Actinomycetota</taxon>
        <taxon>Actinomycetes</taxon>
        <taxon>Kitasatosporales</taxon>
        <taxon>Streptomycetaceae</taxon>
        <taxon>Streptomyces</taxon>
    </lineage>
</organism>
<accession>A0A4U5WJE4</accession>
<proteinExistence type="predicted"/>
<dbReference type="AlphaFoldDB" id="A0A4U5WJE4"/>
<sequence>MGPVGGGAAARAGEGAVQVPSARGAVVHDAGRLSSRRVTFLGSPVKVVWETGRSGAGTCASHPPSRRKPPTGPKAAVETVETVVCSTH</sequence>
<dbReference type="EMBL" id="SZNQ01000001">
    <property type="protein sequence ID" value="TKT00606.1"/>
    <property type="molecule type" value="Genomic_DNA"/>
</dbReference>
<feature type="region of interest" description="Disordered" evidence="1">
    <location>
        <begin position="54"/>
        <end position="79"/>
    </location>
</feature>
<evidence type="ECO:0000313" key="2">
    <source>
        <dbReference type="EMBL" id="TKT00606.1"/>
    </source>
</evidence>
<name>A0A4U5WJE4_STRLS</name>